<dbReference type="EMBL" id="PP965498">
    <property type="protein sequence ID" value="XCO00438.1"/>
    <property type="molecule type" value="Genomic_DNA"/>
</dbReference>
<evidence type="ECO:0000313" key="1">
    <source>
        <dbReference type="EMBL" id="XCO00340.1"/>
    </source>
</evidence>
<organism evidence="1">
    <name type="scientific">Geladintestivirus 1</name>
    <dbReference type="NCBI Taxonomy" id="3233133"/>
    <lineage>
        <taxon>Viruses</taxon>
        <taxon>Duplodnaviria</taxon>
        <taxon>Heunggongvirae</taxon>
        <taxon>Uroviricota</taxon>
        <taxon>Caudoviricetes</taxon>
        <taxon>Crassvirales</taxon>
    </lineage>
</organism>
<reference evidence="1" key="1">
    <citation type="submission" date="2024-06" db="EMBL/GenBank/DDBJ databases">
        <title>Intestivirid acquisition increases across infancy in a wild primate population.</title>
        <authorList>
            <person name="Schneider-Creas I.A."/>
            <person name="Moya I.L."/>
            <person name="Chiou K.L."/>
            <person name="Baniel A."/>
            <person name="Azanaw Haile A."/>
            <person name="Kebede F."/>
            <person name="Abebe B."/>
            <person name="Snyder-Mackler N."/>
            <person name="Varsani A."/>
        </authorList>
    </citation>
    <scope>NUCLEOTIDE SEQUENCE</scope>
    <source>
        <strain evidence="1">Int_RNL_2016_0117_DIX</strain>
        <strain evidence="3">Int_RNL_2017_0546_COW</strain>
        <strain evidence="2">Int_RNL_2018_0945_COW</strain>
    </source>
</reference>
<accession>A0AAU8MJ99</accession>
<dbReference type="EMBL" id="PP965497">
    <property type="protein sequence ID" value="XCO00340.1"/>
    <property type="molecule type" value="Genomic_DNA"/>
</dbReference>
<name>A0AAU8MJ99_9CAUD</name>
<sequence length="71" mass="8084">MDKFLKCKSVSGDNICIDARKILGIVETNEKSSDEKNYLLVITSFGQFNIKGSFHKLVEIIEEINNNTEFN</sequence>
<protein>
    <submittedName>
        <fullName evidence="1">Uncharacterized protein</fullName>
    </submittedName>
</protein>
<dbReference type="EMBL" id="PP965499">
    <property type="protein sequence ID" value="XCO00535.1"/>
    <property type="molecule type" value="Genomic_DNA"/>
</dbReference>
<evidence type="ECO:0000313" key="2">
    <source>
        <dbReference type="EMBL" id="XCO00438.1"/>
    </source>
</evidence>
<proteinExistence type="predicted"/>
<evidence type="ECO:0000313" key="3">
    <source>
        <dbReference type="EMBL" id="XCO00535.1"/>
    </source>
</evidence>